<evidence type="ECO:0000313" key="1">
    <source>
        <dbReference type="EMBL" id="VFU55273.1"/>
    </source>
</evidence>
<organism evidence="1">
    <name type="scientific">Salix viminalis</name>
    <name type="common">Common osier</name>
    <name type="synonym">Basket willow</name>
    <dbReference type="NCBI Taxonomy" id="40686"/>
    <lineage>
        <taxon>Eukaryota</taxon>
        <taxon>Viridiplantae</taxon>
        <taxon>Streptophyta</taxon>
        <taxon>Embryophyta</taxon>
        <taxon>Tracheophyta</taxon>
        <taxon>Spermatophyta</taxon>
        <taxon>Magnoliopsida</taxon>
        <taxon>eudicotyledons</taxon>
        <taxon>Gunneridae</taxon>
        <taxon>Pentapetalae</taxon>
        <taxon>rosids</taxon>
        <taxon>fabids</taxon>
        <taxon>Malpighiales</taxon>
        <taxon>Salicaceae</taxon>
        <taxon>Saliceae</taxon>
        <taxon>Salix</taxon>
    </lineage>
</organism>
<dbReference type="AlphaFoldDB" id="A0A6N2MM30"/>
<proteinExistence type="predicted"/>
<gene>
    <name evidence="1" type="ORF">SVIM_LOCUS392133</name>
</gene>
<dbReference type="EMBL" id="CAADRP010001879">
    <property type="protein sequence ID" value="VFU55273.1"/>
    <property type="molecule type" value="Genomic_DNA"/>
</dbReference>
<accession>A0A6N2MM30</accession>
<reference evidence="1" key="1">
    <citation type="submission" date="2019-03" db="EMBL/GenBank/DDBJ databases">
        <authorList>
            <person name="Mank J."/>
            <person name="Almeida P."/>
        </authorList>
    </citation>
    <scope>NUCLEOTIDE SEQUENCE</scope>
    <source>
        <strain evidence="1">78183</strain>
    </source>
</reference>
<name>A0A6N2MM30_SALVM</name>
<sequence length="94" mass="10937">MDMKRLMSVKDEEGKKMKKKTTVMEKLSFVAGYCACVESFPQDKRVRSRCRLHLKYCLLFAFDFMSTRANGVEILFLNNIIDYSVAAVIFPRVK</sequence>
<protein>
    <submittedName>
        <fullName evidence="1">Uncharacterized protein</fullName>
    </submittedName>
</protein>